<name>A0A1I6XEB3_9FLAO</name>
<sequence>MMNLFFRGICLSIPFFGFGQQFKAVQIPKPDSATYSYAQVEPSIAINPLKPKEMIAGTVMDDYYYSTNGGKKWKAQTLRSKYGVNGDPVMHIDQKGRYYYFHLASPKTFGHHLDRIVCQSTNTITGDFNEESFTTPVGEKVQDKHWVAEHPLNGELYLTWTQFDAYHSENPEDSSQIMFAKSTDQGQSWSTPKRISKRGGDCLDDDNTVEGAVPAVGPDGTIYVAWTGPNGLVFTKSTDGGETWLEKEIDVAQQVEGWTLSIPGIYRANGLPILRCNPVNGELYLNWADQRNGTEDTDIWISKSTDGGETWSAPIKVNQDESKRHQFFTWLSIDPISGYLYVVYYDRRATKGNATDVYLSVSKDGAQSFTDYKISSSSFTPDDKVFFGDYTNIAVYDGIIRPIWSRMDNNEISLWVALMKQKELDKINK</sequence>
<dbReference type="SUPFAM" id="SSF50939">
    <property type="entry name" value="Sialidases"/>
    <property type="match status" value="1"/>
</dbReference>
<proteinExistence type="predicted"/>
<dbReference type="AlphaFoldDB" id="A0A1I6XEB3"/>
<evidence type="ECO:0000313" key="2">
    <source>
        <dbReference type="Proteomes" id="UP000236454"/>
    </source>
</evidence>
<protein>
    <recommendedName>
        <fullName evidence="3">BNR repeat-like domain-containing protein</fullName>
    </recommendedName>
</protein>
<dbReference type="EMBL" id="FPAS01000001">
    <property type="protein sequence ID" value="SFT36144.1"/>
    <property type="molecule type" value="Genomic_DNA"/>
</dbReference>
<dbReference type="STRING" id="477690.SAMN05216474_0107"/>
<dbReference type="Gene3D" id="2.120.10.10">
    <property type="match status" value="2"/>
</dbReference>
<dbReference type="OrthoDB" id="9757809at2"/>
<organism evidence="1 2">
    <name type="scientific">Lishizhenia tianjinensis</name>
    <dbReference type="NCBI Taxonomy" id="477690"/>
    <lineage>
        <taxon>Bacteria</taxon>
        <taxon>Pseudomonadati</taxon>
        <taxon>Bacteroidota</taxon>
        <taxon>Flavobacteriia</taxon>
        <taxon>Flavobacteriales</taxon>
        <taxon>Crocinitomicaceae</taxon>
        <taxon>Lishizhenia</taxon>
    </lineage>
</organism>
<keyword evidence="2" id="KW-1185">Reference proteome</keyword>
<accession>A0A1I6XEB3</accession>
<dbReference type="CDD" id="cd15482">
    <property type="entry name" value="Sialidase_non-viral"/>
    <property type="match status" value="1"/>
</dbReference>
<evidence type="ECO:0008006" key="3">
    <source>
        <dbReference type="Google" id="ProtNLM"/>
    </source>
</evidence>
<dbReference type="InterPro" id="IPR036278">
    <property type="entry name" value="Sialidase_sf"/>
</dbReference>
<reference evidence="1 2" key="1">
    <citation type="submission" date="2016-10" db="EMBL/GenBank/DDBJ databases">
        <authorList>
            <person name="de Groot N.N."/>
        </authorList>
    </citation>
    <scope>NUCLEOTIDE SEQUENCE [LARGE SCALE GENOMIC DNA]</scope>
    <source>
        <strain evidence="1 2">CGMCC 1.7005</strain>
    </source>
</reference>
<dbReference type="Proteomes" id="UP000236454">
    <property type="component" value="Unassembled WGS sequence"/>
</dbReference>
<dbReference type="RefSeq" id="WP_090245083.1">
    <property type="nucleotide sequence ID" value="NZ_FPAS01000001.1"/>
</dbReference>
<gene>
    <name evidence="1" type="ORF">SAMN05216474_0107</name>
</gene>
<evidence type="ECO:0000313" key="1">
    <source>
        <dbReference type="EMBL" id="SFT36144.1"/>
    </source>
</evidence>